<reference evidence="1 2" key="1">
    <citation type="submission" date="2024-04" db="EMBL/GenBank/DDBJ databases">
        <title>New Clade of Flavobacterium.</title>
        <authorList>
            <person name="Matos L."/>
            <person name="Proenca D.N."/>
            <person name="Fransisco R.M."/>
            <person name="Chung A.P."/>
            <person name="Maccario L."/>
            <person name="Sorensen S.J."/>
            <person name="Morais P.V."/>
        </authorList>
    </citation>
    <scope>NUCLEOTIDE SEQUENCE [LARGE SCALE GENOMIC DNA]</scope>
    <source>
        <strain evidence="1 2">FBOR7N2.3</strain>
    </source>
</reference>
<gene>
    <name evidence="1" type="ORF">AAGV33_00655</name>
</gene>
<name>A0ABV4THU3_9FLAO</name>
<organism evidence="1 2">
    <name type="scientific">Flavobacterium magnesitis</name>
    <dbReference type="NCBI Taxonomy" id="3138077"/>
    <lineage>
        <taxon>Bacteria</taxon>
        <taxon>Pseudomonadati</taxon>
        <taxon>Bacteroidota</taxon>
        <taxon>Flavobacteriia</taxon>
        <taxon>Flavobacteriales</taxon>
        <taxon>Flavobacteriaceae</taxon>
        <taxon>Flavobacterium</taxon>
    </lineage>
</organism>
<proteinExistence type="predicted"/>
<evidence type="ECO:0000313" key="1">
    <source>
        <dbReference type="EMBL" id="MFA9192896.1"/>
    </source>
</evidence>
<keyword evidence="2" id="KW-1185">Reference proteome</keyword>
<evidence type="ECO:0000313" key="2">
    <source>
        <dbReference type="Proteomes" id="UP001574170"/>
    </source>
</evidence>
<dbReference type="EMBL" id="JBCFQK010000001">
    <property type="protein sequence ID" value="MFA9192896.1"/>
    <property type="molecule type" value="Genomic_DNA"/>
</dbReference>
<sequence>MLSNNISDFENNKLNFDYLFQLLNLGIIDKVEKSRYSLSNTSIITNTKNNYTIGVNFPEEILKSSNHLIKQQYLGLTIFEDANINILDYEVNKMVFILNHSINLLQQVKLIIKNWEPVVFNDLGQITKLEKYNSEKCSWEKSNDIIESNKLYKCYLYNGNYFKYLYLFKNKYFLIEPDEYEKVNTLKLIDANKSLFKYNKLSGEIKLKSYYTYPVYLYKIMLLNHIMETGHIPVNNQFKIELKQFLKISKILNLNYTLE</sequence>
<protein>
    <submittedName>
        <fullName evidence="1">Uncharacterized protein</fullName>
    </submittedName>
</protein>
<dbReference type="Proteomes" id="UP001574170">
    <property type="component" value="Unassembled WGS sequence"/>
</dbReference>
<dbReference type="RefSeq" id="WP_373389973.1">
    <property type="nucleotide sequence ID" value="NZ_JBCFQK010000001.1"/>
</dbReference>
<accession>A0ABV4THU3</accession>
<comment type="caution">
    <text evidence="1">The sequence shown here is derived from an EMBL/GenBank/DDBJ whole genome shotgun (WGS) entry which is preliminary data.</text>
</comment>